<evidence type="ECO:0000313" key="2">
    <source>
        <dbReference type="EMBL" id="KAL0945394.1"/>
    </source>
</evidence>
<keyword evidence="3" id="KW-1185">Reference proteome</keyword>
<feature type="compositionally biased region" description="Basic residues" evidence="1">
    <location>
        <begin position="31"/>
        <end position="50"/>
    </location>
</feature>
<reference evidence="3" key="1">
    <citation type="submission" date="2024-06" db="EMBL/GenBank/DDBJ databases">
        <title>Multi-omics analyses provide insights into the biosynthesis of the anticancer antibiotic pleurotin in Hohenbuehelia grisea.</title>
        <authorList>
            <person name="Weaver J.A."/>
            <person name="Alberti F."/>
        </authorList>
    </citation>
    <scope>NUCLEOTIDE SEQUENCE [LARGE SCALE GENOMIC DNA]</scope>
    <source>
        <strain evidence="3">T-177</strain>
    </source>
</reference>
<name>A0ABR3IQ30_9AGAR</name>
<accession>A0ABR3IQ30</accession>
<comment type="caution">
    <text evidence="2">The sequence shown here is derived from an EMBL/GenBank/DDBJ whole genome shotgun (WGS) entry which is preliminary data.</text>
</comment>
<proteinExistence type="predicted"/>
<protein>
    <submittedName>
        <fullName evidence="2">Uncharacterized protein</fullName>
    </submittedName>
</protein>
<evidence type="ECO:0000256" key="1">
    <source>
        <dbReference type="SAM" id="MobiDB-lite"/>
    </source>
</evidence>
<feature type="region of interest" description="Disordered" evidence="1">
    <location>
        <begin position="31"/>
        <end position="58"/>
    </location>
</feature>
<gene>
    <name evidence="2" type="ORF">HGRIS_000888</name>
</gene>
<feature type="region of interest" description="Disordered" evidence="1">
    <location>
        <begin position="122"/>
        <end position="141"/>
    </location>
</feature>
<evidence type="ECO:0000313" key="3">
    <source>
        <dbReference type="Proteomes" id="UP001556367"/>
    </source>
</evidence>
<dbReference type="Proteomes" id="UP001556367">
    <property type="component" value="Unassembled WGS sequence"/>
</dbReference>
<dbReference type="EMBL" id="JASNQZ010000018">
    <property type="protein sequence ID" value="KAL0945394.1"/>
    <property type="molecule type" value="Genomic_DNA"/>
</dbReference>
<organism evidence="2 3">
    <name type="scientific">Hohenbuehelia grisea</name>
    <dbReference type="NCBI Taxonomy" id="104357"/>
    <lineage>
        <taxon>Eukaryota</taxon>
        <taxon>Fungi</taxon>
        <taxon>Dikarya</taxon>
        <taxon>Basidiomycota</taxon>
        <taxon>Agaricomycotina</taxon>
        <taxon>Agaricomycetes</taxon>
        <taxon>Agaricomycetidae</taxon>
        <taxon>Agaricales</taxon>
        <taxon>Pleurotineae</taxon>
        <taxon>Pleurotaceae</taxon>
        <taxon>Hohenbuehelia</taxon>
    </lineage>
</organism>
<sequence length="607" mass="66169">MLPLSKTAVFSASLTLAALTAGVSFWQLSKHNHPRASSNSRRHRRSHSSKRSSQQNALKRDTALFHTSSHPSSGVPPLNLKGGDHIGICIWVPTASAQGMLVAQMPNLLQAFRSPQLPLAESSISLPPTSESHLDASTGSSHYGTPLTVPIGDNLGFIEDDDSLSVCEPTTPSPIISPWTFSPGGSPVYDEPPYSGRMTRIATPISSPPSSTSPEAWLSLSMRQSSMPSPILSPLALTPDLSSSEDDLSATCSPLSPGTMSLQILNRPMPSNPHSVFSPMEMSLPLNSASISRFRRYGGSVLDFARTLLFTPLNQGILLKTISDIRYDLSNDHLQITASTPDVGTAEADQEIIDDINLRLMTTRPLKGMTIDFTHDNHDPDYPIDTTYSFELFNSILTALAHKATTPHTLRLCLPTSFRGSVPFRNALGLVISDASVVNGYAAVQLPLLPQSCEQLFAGPLVVSWWLNPAIDLSQLVTLKLQYPLPVNDCLQLLSLCPNVQELDLGWLVSSVQSQERQPSKYTQLVKLFSLKVSSSVDLSQFFWALSLPGLRKLAMDIASPTAPYRYNINWEVLDNLDVRCISDEGCESKLAALCRDNAILHFSSRQ</sequence>